<feature type="domain" description="Integrase catalytic" evidence="11">
    <location>
        <begin position="969"/>
        <end position="1127"/>
    </location>
</feature>
<evidence type="ECO:0000256" key="6">
    <source>
        <dbReference type="ARBA" id="ARBA00022759"/>
    </source>
</evidence>
<dbReference type="GO" id="GO:0015074">
    <property type="term" value="P:DNA integration"/>
    <property type="evidence" value="ECO:0007669"/>
    <property type="project" value="InterPro"/>
</dbReference>
<dbReference type="GO" id="GO:0003964">
    <property type="term" value="F:RNA-directed DNA polymerase activity"/>
    <property type="evidence" value="ECO:0007669"/>
    <property type="project" value="UniProtKB-KW"/>
</dbReference>
<evidence type="ECO:0000256" key="5">
    <source>
        <dbReference type="ARBA" id="ARBA00022722"/>
    </source>
</evidence>
<dbReference type="GO" id="GO:0005634">
    <property type="term" value="C:nucleus"/>
    <property type="evidence" value="ECO:0007669"/>
    <property type="project" value="UniProtKB-ARBA"/>
</dbReference>
<evidence type="ECO:0000256" key="2">
    <source>
        <dbReference type="ARBA" id="ARBA00022670"/>
    </source>
</evidence>
<keyword evidence="8" id="KW-0695">RNA-directed DNA polymerase</keyword>
<dbReference type="InterPro" id="IPR041588">
    <property type="entry name" value="Integrase_H2C2"/>
</dbReference>
<evidence type="ECO:0000256" key="1">
    <source>
        <dbReference type="ARBA" id="ARBA00012493"/>
    </source>
</evidence>
<sequence length="1238" mass="141033">MENKSNKYLEIDMATVAKSISVFSGENGEDVETWLKHVNILSQGAGLSDNALLGLIIIKLTGAAQTYLISLSNGNLANINLETLILGLKKRFGNQSNTDEILERFLVTKTSLSYEEYTKLLKEATTLYERECISLKSLIRMTISKSPLELKTLLYQYACTATDWNSFVQQAEEAAWMAFPERINNRIASAETQKVQPKQGNKKKNFGKNLHCIIHKNGNHSTENCYYVKQLEENGWKKYRTSNAVEKEDTPSNSLEDNKNIDVYTFNSLCYRKNPFFTYSTVGKKTPHLTLIDTGADVSLINIDQITDKTKITPSNTKIKSASGSSINIVGVIKDLQLNVLGVDIHYSPLVCKGLPDYSILGIDVIEKYPTLVSKVLSKFLSSTSNVNSIPLPTQEVKSESLTNATGESKITKPSSESENMGQPITSQIRFKENEIINKYSGCFGETIAHEPIKGATVHYIDTGDHPPIYQKNYRIPIHQEEPITEEIRKDFTLGVLRESNSPWCSRIVPVSKPDGSLRMCIDYRALNKITTKDKYPLPRIDEILDRLAGARIFSTLDATSGYYQIGMNESDKQKTAFAWKGGLYEYNRMPFGLCNAPATFQRAMDRLIGNPCNEFVIPYLDDIIIFSKSEKDHGQHLLDVLSRIKENGVVLKKKKCSFFKDEIKILGNIVSKGYFKPDPAKIDTIQKYPFPDTLKSLRSFLGLVNYCREYVASYAELTSPFFGLLKGETKNSVKRIDWSENLQMNFSKLKQSLAGEIKRKQPDFNKEFILTTDASEMGIGAVLAQINDDGKEEVVSLFSKKFDKCQMNYSVTDKELLAVVKGIGNFRHYLLGKEFTLRTDHKALTYLWESKNPTSRLLRWSMQLQEYKFNVKYIKGEDNIADGCSRIFSKEIRISSIIQDFTEEDKVKILTAYHIETGHGSASNMKFSIKGKYSWNGIYKDIDKLVSECEICLKSGYKIRNTKHRVIETLDHNELWEVDLIGRIPHNGENHLVLVAIDHYSKWTETKHLKNKEGETIKNAIEELIINKHGIPKTILTDCGLEFKNRHISELKTKYGFEWKYSSPEHHNTVGGVERVNQTFWTKVKKLTNFGETSWKNALQKATHAVNISYNRAIGTSPFIFKYARSPEFMIDKDFGRESIKFTRLTLNKKRKEHFNKYKKSIEKGKITAPSNFLIGDKALIYREINNDKLKSNWQSGYEVTDIILPDGFMVKKDKSLIRVNKAHIKHDLSLRGREMS</sequence>
<dbReference type="Pfam" id="PF17921">
    <property type="entry name" value="Integrase_H2C2"/>
    <property type="match status" value="1"/>
</dbReference>
<evidence type="ECO:0000256" key="8">
    <source>
        <dbReference type="ARBA" id="ARBA00022918"/>
    </source>
</evidence>
<dbReference type="Pfam" id="PF00665">
    <property type="entry name" value="rve"/>
    <property type="match status" value="1"/>
</dbReference>
<dbReference type="InterPro" id="IPR036397">
    <property type="entry name" value="RNaseH_sf"/>
</dbReference>
<keyword evidence="4" id="KW-0548">Nucleotidyltransferase</keyword>
<protein>
    <recommendedName>
        <fullName evidence="1">RNA-directed DNA polymerase</fullName>
        <ecNumber evidence="1">2.7.7.49</ecNumber>
    </recommendedName>
</protein>
<keyword evidence="5" id="KW-0540">Nuclease</keyword>
<evidence type="ECO:0000256" key="4">
    <source>
        <dbReference type="ARBA" id="ARBA00022695"/>
    </source>
</evidence>
<feature type="domain" description="Reverse transcriptase" evidence="10">
    <location>
        <begin position="492"/>
        <end position="671"/>
    </location>
</feature>
<dbReference type="Gene3D" id="1.10.340.70">
    <property type="match status" value="1"/>
</dbReference>
<name>Q15F62_NOSBO</name>
<accession>Q15F62</accession>
<dbReference type="GO" id="GO:0003676">
    <property type="term" value="F:nucleic acid binding"/>
    <property type="evidence" value="ECO:0007669"/>
    <property type="project" value="InterPro"/>
</dbReference>
<dbReference type="Pfam" id="PF00078">
    <property type="entry name" value="RVT_1"/>
    <property type="match status" value="1"/>
</dbReference>
<dbReference type="Pfam" id="PF17917">
    <property type="entry name" value="RT_RNaseH"/>
    <property type="match status" value="1"/>
</dbReference>
<keyword evidence="6" id="KW-0255">Endonuclease</keyword>
<dbReference type="CDD" id="cd00303">
    <property type="entry name" value="retropepsin_like"/>
    <property type="match status" value="1"/>
</dbReference>
<dbReference type="FunFam" id="3.10.10.10:FF:000007">
    <property type="entry name" value="Retrovirus-related Pol polyprotein from transposon 17.6-like Protein"/>
    <property type="match status" value="1"/>
</dbReference>
<dbReference type="Gene3D" id="3.30.420.10">
    <property type="entry name" value="Ribonuclease H-like superfamily/Ribonuclease H"/>
    <property type="match status" value="1"/>
</dbReference>
<evidence type="ECO:0000256" key="3">
    <source>
        <dbReference type="ARBA" id="ARBA00022679"/>
    </source>
</evidence>
<dbReference type="PROSITE" id="PS50994">
    <property type="entry name" value="INTEGRASE"/>
    <property type="match status" value="1"/>
</dbReference>
<dbReference type="GO" id="GO:0004519">
    <property type="term" value="F:endonuclease activity"/>
    <property type="evidence" value="ECO:0007669"/>
    <property type="project" value="UniProtKB-KW"/>
</dbReference>
<dbReference type="EC" id="2.7.7.49" evidence="1"/>
<proteinExistence type="predicted"/>
<evidence type="ECO:0000256" key="7">
    <source>
        <dbReference type="ARBA" id="ARBA00022801"/>
    </source>
</evidence>
<dbReference type="AlphaFoldDB" id="Q15F62"/>
<dbReference type="Gene3D" id="3.10.20.370">
    <property type="match status" value="1"/>
</dbReference>
<dbReference type="InterPro" id="IPR000477">
    <property type="entry name" value="RT_dom"/>
</dbReference>
<dbReference type="InterPro" id="IPR043128">
    <property type="entry name" value="Rev_trsase/Diguanyl_cyclase"/>
</dbReference>
<dbReference type="PANTHER" id="PTHR37984">
    <property type="entry name" value="PROTEIN CBG26694"/>
    <property type="match status" value="1"/>
</dbReference>
<dbReference type="GO" id="GO:0006508">
    <property type="term" value="P:proteolysis"/>
    <property type="evidence" value="ECO:0007669"/>
    <property type="project" value="UniProtKB-KW"/>
</dbReference>
<dbReference type="InterPro" id="IPR041373">
    <property type="entry name" value="RT_RNaseH"/>
</dbReference>
<dbReference type="FunFam" id="3.30.70.270:FF:000020">
    <property type="entry name" value="Transposon Tf2-6 polyprotein-like Protein"/>
    <property type="match status" value="1"/>
</dbReference>
<dbReference type="Gene3D" id="3.10.10.10">
    <property type="entry name" value="HIV Type 1 Reverse Transcriptase, subunit A, domain 1"/>
    <property type="match status" value="1"/>
</dbReference>
<dbReference type="InterPro" id="IPR021109">
    <property type="entry name" value="Peptidase_aspartic_dom_sf"/>
</dbReference>
<dbReference type="Gene3D" id="2.40.70.10">
    <property type="entry name" value="Acid Proteases"/>
    <property type="match status" value="1"/>
</dbReference>
<dbReference type="SUPFAM" id="SSF50630">
    <property type="entry name" value="Acid proteases"/>
    <property type="match status" value="1"/>
</dbReference>
<reference evidence="12" key="1">
    <citation type="journal article" date="2006" name="Int. J. Parasitol.">
        <title>The varying microsporidian genome: existence of long-terminal repeat retrotransposon in domesticated silkworm parasite Nosema bombycis.</title>
        <authorList>
            <person name="Xu J."/>
            <person name="Pan G."/>
            <person name="Fang L."/>
            <person name="Li J."/>
            <person name="Tian X."/>
            <person name="Li T."/>
            <person name="Zhou Z."/>
            <person name="Xiang Z."/>
        </authorList>
    </citation>
    <scope>NUCLEOTIDE SEQUENCE</scope>
</reference>
<dbReference type="EMBL" id="DQ444470">
    <property type="protein sequence ID" value="ABE26653.1"/>
    <property type="molecule type" value="Genomic_DNA"/>
</dbReference>
<evidence type="ECO:0000259" key="10">
    <source>
        <dbReference type="PROSITE" id="PS50878"/>
    </source>
</evidence>
<organism evidence="12">
    <name type="scientific">Nosema bombycis</name>
    <name type="common">Microsporidian parasite</name>
    <name type="synonym">Pebrine of silkworm</name>
    <dbReference type="NCBI Taxonomy" id="27978"/>
    <lineage>
        <taxon>Eukaryota</taxon>
        <taxon>Fungi</taxon>
        <taxon>Fungi incertae sedis</taxon>
        <taxon>Microsporidia</taxon>
        <taxon>Nosematidae</taxon>
        <taxon>Nosema</taxon>
    </lineage>
</organism>
<keyword evidence="3" id="KW-0808">Transferase</keyword>
<dbReference type="InterPro" id="IPR012337">
    <property type="entry name" value="RNaseH-like_sf"/>
</dbReference>
<dbReference type="GO" id="GO:0008233">
    <property type="term" value="F:peptidase activity"/>
    <property type="evidence" value="ECO:0007669"/>
    <property type="project" value="UniProtKB-KW"/>
</dbReference>
<dbReference type="FunFam" id="3.10.20.370:FF:000001">
    <property type="entry name" value="Retrovirus-related Pol polyprotein from transposon 17.6-like protein"/>
    <property type="match status" value="1"/>
</dbReference>
<dbReference type="InterPro" id="IPR001584">
    <property type="entry name" value="Integrase_cat-core"/>
</dbReference>
<keyword evidence="2" id="KW-0645">Protease</keyword>
<dbReference type="CDD" id="cd01647">
    <property type="entry name" value="RT_LTR"/>
    <property type="match status" value="1"/>
</dbReference>
<dbReference type="InterPro" id="IPR050951">
    <property type="entry name" value="Retrovirus_Pol_polyprotein"/>
</dbReference>
<feature type="region of interest" description="Disordered" evidence="9">
    <location>
        <begin position="396"/>
        <end position="423"/>
    </location>
</feature>
<dbReference type="PROSITE" id="PS50878">
    <property type="entry name" value="RT_POL"/>
    <property type="match status" value="1"/>
</dbReference>
<evidence type="ECO:0000259" key="11">
    <source>
        <dbReference type="PROSITE" id="PS50994"/>
    </source>
</evidence>
<evidence type="ECO:0000256" key="9">
    <source>
        <dbReference type="SAM" id="MobiDB-lite"/>
    </source>
</evidence>
<dbReference type="InterPro" id="IPR043502">
    <property type="entry name" value="DNA/RNA_pol_sf"/>
</dbReference>
<dbReference type="SUPFAM" id="SSF53098">
    <property type="entry name" value="Ribonuclease H-like"/>
    <property type="match status" value="1"/>
</dbReference>
<keyword evidence="7" id="KW-0378">Hydrolase</keyword>
<dbReference type="SUPFAM" id="SSF56672">
    <property type="entry name" value="DNA/RNA polymerases"/>
    <property type="match status" value="1"/>
</dbReference>
<feature type="compositionally biased region" description="Polar residues" evidence="9">
    <location>
        <begin position="400"/>
        <end position="423"/>
    </location>
</feature>
<dbReference type="CDD" id="cd09274">
    <property type="entry name" value="RNase_HI_RT_Ty3"/>
    <property type="match status" value="1"/>
</dbReference>
<dbReference type="PANTHER" id="PTHR37984:SF5">
    <property type="entry name" value="PROTEIN NYNRIN-LIKE"/>
    <property type="match status" value="1"/>
</dbReference>
<evidence type="ECO:0000313" key="12">
    <source>
        <dbReference type="EMBL" id="ABE26653.1"/>
    </source>
</evidence>
<dbReference type="Gene3D" id="3.30.70.270">
    <property type="match status" value="2"/>
</dbReference>